<sequence length="67" mass="7301">MLVLSRAVGEVISIGDDIAVHILELNGNQVKFGVEAPAGVHVHRAEVYQKILERQDARTHPVPVPNP</sequence>
<comment type="subunit">
    <text evidence="5">Homodimer; the beta-strands of each monomer intercalate to form a hydrophobic core, while the alpha-helices form wings that extend away from the core.</text>
</comment>
<dbReference type="Gene3D" id="2.60.40.4380">
    <property type="entry name" value="Translational regulator CsrA"/>
    <property type="match status" value="1"/>
</dbReference>
<dbReference type="InterPro" id="IPR036107">
    <property type="entry name" value="CsrA_sf"/>
</dbReference>
<reference evidence="6 7" key="1">
    <citation type="journal article" date="2013" name="Genome Announc.">
        <title>Draft Genome Sequence of Pseudomonas fluorescens LMG 5329, a White Line-Inducing Principle-Producing Bioindicator for the Mushroom Pathogen Pseudomonas tolaasii.</title>
        <authorList>
            <person name="Ghequire M.G."/>
            <person name="Rokni-Zadeh H."/>
            <person name="Zarrineh P."/>
            <person name="De Mot R."/>
        </authorList>
    </citation>
    <scope>NUCLEOTIDE SEQUENCE [LARGE SCALE GENOMIC DNA]</scope>
    <source>
        <strain evidence="6 7">LMG 5329</strain>
    </source>
</reference>
<dbReference type="GO" id="GO:0005829">
    <property type="term" value="C:cytosol"/>
    <property type="evidence" value="ECO:0007669"/>
    <property type="project" value="TreeGrafter"/>
</dbReference>
<evidence type="ECO:0000256" key="3">
    <source>
        <dbReference type="ARBA" id="ARBA00022884"/>
    </source>
</evidence>
<comment type="subcellular location">
    <subcellularLocation>
        <location evidence="5">Cytoplasm</location>
    </subcellularLocation>
</comment>
<evidence type="ECO:0000256" key="4">
    <source>
        <dbReference type="ARBA" id="ARBA00023159"/>
    </source>
</evidence>
<dbReference type="GO" id="GO:0045948">
    <property type="term" value="P:positive regulation of translational initiation"/>
    <property type="evidence" value="ECO:0007669"/>
    <property type="project" value="UniProtKB-UniRule"/>
</dbReference>
<dbReference type="HAMAP" id="MF_00167">
    <property type="entry name" value="CsrA"/>
    <property type="match status" value="1"/>
</dbReference>
<accession>A0A0A1Z0V3</accession>
<dbReference type="OrthoDB" id="9809061at2"/>
<dbReference type="SUPFAM" id="SSF117130">
    <property type="entry name" value="CsrA-like"/>
    <property type="match status" value="1"/>
</dbReference>
<comment type="similarity">
    <text evidence="5">Belongs to the CsrA/RsmA family.</text>
</comment>
<keyword evidence="3 5" id="KW-0694">RNA-binding</keyword>
<evidence type="ECO:0000256" key="5">
    <source>
        <dbReference type="HAMAP-Rule" id="MF_00167"/>
    </source>
</evidence>
<evidence type="ECO:0000313" key="6">
    <source>
        <dbReference type="EMBL" id="KGE66711.1"/>
    </source>
</evidence>
<keyword evidence="1 5" id="KW-0963">Cytoplasm</keyword>
<dbReference type="PANTHER" id="PTHR34984">
    <property type="entry name" value="CARBON STORAGE REGULATOR"/>
    <property type="match status" value="1"/>
</dbReference>
<evidence type="ECO:0000256" key="2">
    <source>
        <dbReference type="ARBA" id="ARBA00022845"/>
    </source>
</evidence>
<gene>
    <name evidence="5" type="primary">csrA</name>
    <name evidence="6" type="ORF">K814_0117200</name>
</gene>
<dbReference type="RefSeq" id="WP_038847428.1">
    <property type="nucleotide sequence ID" value="NZ_ASGY01000125.1"/>
</dbReference>
<keyword evidence="2 5" id="KW-0810">Translation regulation</keyword>
<dbReference type="EMBL" id="ASGY01000125">
    <property type="protein sequence ID" value="KGE66711.1"/>
    <property type="molecule type" value="Genomic_DNA"/>
</dbReference>
<name>A0A0A1Z0V3_PSEFL</name>
<dbReference type="Proteomes" id="UP000030060">
    <property type="component" value="Unassembled WGS sequence"/>
</dbReference>
<keyword evidence="5" id="KW-0678">Repressor</keyword>
<protein>
    <recommendedName>
        <fullName evidence="5">Translational regulator CsrA</fullName>
    </recommendedName>
    <alternativeName>
        <fullName evidence="5">Carbon storage regulator</fullName>
    </alternativeName>
</protein>
<dbReference type="GO" id="GO:0048027">
    <property type="term" value="F:mRNA 5'-UTR binding"/>
    <property type="evidence" value="ECO:0007669"/>
    <property type="project" value="UniProtKB-UniRule"/>
</dbReference>
<comment type="function">
    <text evidence="5">A key translational regulator that binds mRNA to regulate translation initiation and/or mRNA stability. Mediates global changes in gene expression, shifting from rapid growth to stress survival by linking envelope stress, the stringent response and the catabolite repression systems. Usually binds in the 5'-UTR; binding at or near the Shine-Dalgarno sequence prevents ribosome-binding, repressing translation, binding elsewhere in the 5'-UTR can activate translation and/or stabilize the mRNA. Its function is antagonized by small RNA(s).</text>
</comment>
<keyword evidence="4 5" id="KW-0010">Activator</keyword>
<dbReference type="GO" id="GO:0006402">
    <property type="term" value="P:mRNA catabolic process"/>
    <property type="evidence" value="ECO:0007669"/>
    <property type="project" value="InterPro"/>
</dbReference>
<evidence type="ECO:0000313" key="7">
    <source>
        <dbReference type="Proteomes" id="UP000030060"/>
    </source>
</evidence>
<proteinExistence type="inferred from homology"/>
<comment type="caution">
    <text evidence="6">The sequence shown here is derived from an EMBL/GenBank/DDBJ whole genome shotgun (WGS) entry which is preliminary data.</text>
</comment>
<dbReference type="NCBIfam" id="TIGR00202">
    <property type="entry name" value="csrA"/>
    <property type="match status" value="1"/>
</dbReference>
<dbReference type="AlphaFoldDB" id="A0A0A1Z0V3"/>
<organism evidence="6 7">
    <name type="scientific">Pseudomonas fluorescens LMG 5329</name>
    <dbReference type="NCBI Taxonomy" id="1324332"/>
    <lineage>
        <taxon>Bacteria</taxon>
        <taxon>Pseudomonadati</taxon>
        <taxon>Pseudomonadota</taxon>
        <taxon>Gammaproteobacteria</taxon>
        <taxon>Pseudomonadales</taxon>
        <taxon>Pseudomonadaceae</taxon>
        <taxon>Pseudomonas</taxon>
    </lineage>
</organism>
<evidence type="ECO:0000256" key="1">
    <source>
        <dbReference type="ARBA" id="ARBA00022490"/>
    </source>
</evidence>
<dbReference type="GO" id="GO:0045947">
    <property type="term" value="P:negative regulation of translational initiation"/>
    <property type="evidence" value="ECO:0007669"/>
    <property type="project" value="UniProtKB-UniRule"/>
</dbReference>
<dbReference type="GO" id="GO:0006109">
    <property type="term" value="P:regulation of carbohydrate metabolic process"/>
    <property type="evidence" value="ECO:0007669"/>
    <property type="project" value="UniProtKB-UniRule"/>
</dbReference>
<dbReference type="NCBIfam" id="NF002469">
    <property type="entry name" value="PRK01712.1"/>
    <property type="match status" value="1"/>
</dbReference>
<dbReference type="PANTHER" id="PTHR34984:SF1">
    <property type="entry name" value="CARBON STORAGE REGULATOR"/>
    <property type="match status" value="1"/>
</dbReference>
<dbReference type="Pfam" id="PF02599">
    <property type="entry name" value="CsrA"/>
    <property type="match status" value="1"/>
</dbReference>
<dbReference type="InterPro" id="IPR003751">
    <property type="entry name" value="CsrA"/>
</dbReference>